<comment type="caution">
    <text evidence="3">The sequence shown here is derived from an EMBL/GenBank/DDBJ whole genome shotgun (WGS) entry which is preliminary data.</text>
</comment>
<dbReference type="Pfam" id="PF07065">
    <property type="entry name" value="D123"/>
    <property type="match status" value="1"/>
</dbReference>
<accession>A0A1Q3AGX8</accession>
<dbReference type="PANTHER" id="PTHR15323">
    <property type="entry name" value="D123 PROTEIN"/>
    <property type="match status" value="1"/>
</dbReference>
<comment type="subcellular location">
    <subcellularLocation>
        <location evidence="2">Cytoplasm</location>
    </subcellularLocation>
</comment>
<dbReference type="GO" id="GO:0005524">
    <property type="term" value="F:ATP binding"/>
    <property type="evidence" value="ECO:0007669"/>
    <property type="project" value="UniProtKB-KW"/>
</dbReference>
<dbReference type="EMBL" id="BDGX01000045">
    <property type="protein sequence ID" value="GAV54931.1"/>
    <property type="molecule type" value="Genomic_DNA"/>
</dbReference>
<keyword evidence="2" id="KW-0143">Chaperone</keyword>
<keyword evidence="2" id="KW-0963">Cytoplasm</keyword>
<keyword evidence="2" id="KW-0547">Nucleotide-binding</keyword>
<dbReference type="AlphaFoldDB" id="A0A1Q3AGX8"/>
<dbReference type="PIRSF" id="PIRSF007807">
    <property type="entry name" value="Cdc123"/>
    <property type="match status" value="1"/>
</dbReference>
<organism evidence="3 4">
    <name type="scientific">Zygosaccharomyces rouxii</name>
    <dbReference type="NCBI Taxonomy" id="4956"/>
    <lineage>
        <taxon>Eukaryota</taxon>
        <taxon>Fungi</taxon>
        <taxon>Dikarya</taxon>
        <taxon>Ascomycota</taxon>
        <taxon>Saccharomycotina</taxon>
        <taxon>Saccharomycetes</taxon>
        <taxon>Saccharomycetales</taxon>
        <taxon>Saccharomycetaceae</taxon>
        <taxon>Zygosaccharomyces</taxon>
    </lineage>
</organism>
<gene>
    <name evidence="3" type="ORF">ZYGR_0AS02540</name>
</gene>
<keyword evidence="2" id="KW-0067">ATP-binding</keyword>
<evidence type="ECO:0000256" key="1">
    <source>
        <dbReference type="ARBA" id="ARBA00011047"/>
    </source>
</evidence>
<evidence type="ECO:0000313" key="4">
    <source>
        <dbReference type="Proteomes" id="UP000187013"/>
    </source>
</evidence>
<dbReference type="OrthoDB" id="360540at2759"/>
<reference evidence="3 4" key="1">
    <citation type="submission" date="2016-08" db="EMBL/GenBank/DDBJ databases">
        <title>Draft genome sequence of allopolyploid Zygosaccharomyces rouxii.</title>
        <authorList>
            <person name="Watanabe J."/>
            <person name="Uehara K."/>
            <person name="Mogi Y."/>
            <person name="Tsukioka Y."/>
        </authorList>
    </citation>
    <scope>NUCLEOTIDE SEQUENCE [LARGE SCALE GENOMIC DNA]</scope>
    <source>
        <strain evidence="3 4">NBRC 110957</strain>
    </source>
</reference>
<dbReference type="PANTHER" id="PTHR15323:SF6">
    <property type="entry name" value="CELL DIVISION CYCLE PROTEIN 123 HOMOLOG"/>
    <property type="match status" value="1"/>
</dbReference>
<sequence>MSPSYSALSEIPCTKEQVENCIFSKWYPKFKSYVPVTRIIKPLPSEFIRYLEQDGIKLPPVDQETSIYTSDPVGNQANGYSDWEGAREEEKHEDEIKPLVHFPELHNQIKQVIAELGPVTPKLNWSSPRDAVWILPNNTTKCTEVNEIYLLLNASNYIVHDLEVGQQQGNEFELVLRQWFALNPALEFRIFVRDSKIVGATQRDLNYYDYLSSLTDQLKDLFDEFVEETVIPNFPDKSFVLDLYVPRPFNKVYLIDINPFARKTDSLLYSWNELATIEAQDDYELRLVPKNNVGRFASKEHSENQVPKDVIDASLDPGAIKELAEQWTQLLKRQQDESDSE</sequence>
<dbReference type="GO" id="GO:0046872">
    <property type="term" value="F:metal ion binding"/>
    <property type="evidence" value="ECO:0007669"/>
    <property type="project" value="UniProtKB-KW"/>
</dbReference>
<dbReference type="InterPro" id="IPR009772">
    <property type="entry name" value="CDC123"/>
</dbReference>
<comment type="similarity">
    <text evidence="1 2">Belongs to the CDC123 family.</text>
</comment>
<proteinExistence type="inferred from homology"/>
<dbReference type="Proteomes" id="UP000187013">
    <property type="component" value="Unassembled WGS sequence"/>
</dbReference>
<keyword evidence="2" id="KW-0479">Metal-binding</keyword>
<protein>
    <recommendedName>
        <fullName evidence="2">Translation initiation factor eIF2 assembly protein</fullName>
    </recommendedName>
</protein>
<evidence type="ECO:0000256" key="2">
    <source>
        <dbReference type="PIRNR" id="PIRNR007807"/>
    </source>
</evidence>
<dbReference type="GO" id="GO:0005737">
    <property type="term" value="C:cytoplasm"/>
    <property type="evidence" value="ECO:0007669"/>
    <property type="project" value="UniProtKB-SubCell"/>
</dbReference>
<evidence type="ECO:0000313" key="3">
    <source>
        <dbReference type="EMBL" id="GAV54931.1"/>
    </source>
</evidence>
<name>A0A1Q3AGX8_ZYGRO</name>
<keyword evidence="2" id="KW-0460">Magnesium</keyword>